<keyword evidence="3" id="KW-1185">Reference proteome</keyword>
<organism evidence="2 3">
    <name type="scientific">Antrihabitans cavernicola</name>
    <dbReference type="NCBI Taxonomy" id="2495913"/>
    <lineage>
        <taxon>Bacteria</taxon>
        <taxon>Bacillati</taxon>
        <taxon>Actinomycetota</taxon>
        <taxon>Actinomycetes</taxon>
        <taxon>Mycobacteriales</taxon>
        <taxon>Nocardiaceae</taxon>
        <taxon>Antrihabitans</taxon>
    </lineage>
</organism>
<evidence type="ECO:0000313" key="2">
    <source>
        <dbReference type="EMBL" id="KAA0024796.1"/>
    </source>
</evidence>
<dbReference type="EMBL" id="VLNY01000001">
    <property type="protein sequence ID" value="KAA0024796.1"/>
    <property type="molecule type" value="Genomic_DNA"/>
</dbReference>
<name>A0A5A7SG49_9NOCA</name>
<proteinExistence type="predicted"/>
<reference evidence="2 3" key="1">
    <citation type="submission" date="2019-07" db="EMBL/GenBank/DDBJ databases">
        <title>Rhodococcus cavernicolus sp. nov., isolated from a cave.</title>
        <authorList>
            <person name="Lee S.D."/>
        </authorList>
    </citation>
    <scope>NUCLEOTIDE SEQUENCE [LARGE SCALE GENOMIC DNA]</scope>
    <source>
        <strain evidence="2 3">C1-24</strain>
    </source>
</reference>
<dbReference type="AlphaFoldDB" id="A0A5A7SG49"/>
<protein>
    <recommendedName>
        <fullName evidence="1">DUF5655 domain-containing protein</fullName>
    </recommendedName>
</protein>
<evidence type="ECO:0000259" key="1">
    <source>
        <dbReference type="Pfam" id="PF18899"/>
    </source>
</evidence>
<evidence type="ECO:0000313" key="3">
    <source>
        <dbReference type="Proteomes" id="UP000322244"/>
    </source>
</evidence>
<accession>A0A5A7SG49</accession>
<sequence length="110" mass="12814">MTLDEYFETGPERERPIFDVVYHHVESLGPVHVEPLSVGIYFKSPQTFATLRPMQRWEALSFSLPRIVHHPLMTRKPIPHGGRYFHTVNVTEPADIDDRILDWLTEAYLG</sequence>
<dbReference type="OrthoDB" id="5768818at2"/>
<dbReference type="RefSeq" id="WP_149428571.1">
    <property type="nucleotide sequence ID" value="NZ_VLNY01000001.1"/>
</dbReference>
<gene>
    <name evidence="2" type="ORF">FOY51_02355</name>
</gene>
<dbReference type="Proteomes" id="UP000322244">
    <property type="component" value="Unassembled WGS sequence"/>
</dbReference>
<comment type="caution">
    <text evidence="2">The sequence shown here is derived from an EMBL/GenBank/DDBJ whole genome shotgun (WGS) entry which is preliminary data.</text>
</comment>
<dbReference type="Pfam" id="PF18899">
    <property type="entry name" value="DUF5655"/>
    <property type="match status" value="1"/>
</dbReference>
<feature type="domain" description="DUF5655" evidence="1">
    <location>
        <begin position="4"/>
        <end position="108"/>
    </location>
</feature>
<dbReference type="InterPro" id="IPR043714">
    <property type="entry name" value="DUF5655"/>
</dbReference>